<evidence type="ECO:0000313" key="4">
    <source>
        <dbReference type="Proteomes" id="UP001058974"/>
    </source>
</evidence>
<gene>
    <name evidence="3" type="ORF">KIW84_065101</name>
</gene>
<feature type="domain" description="Arabidopsis retrotransposon Orf1 C-terminal" evidence="2">
    <location>
        <begin position="24"/>
        <end position="198"/>
    </location>
</feature>
<evidence type="ECO:0000256" key="1">
    <source>
        <dbReference type="SAM" id="MobiDB-lite"/>
    </source>
</evidence>
<dbReference type="AlphaFoldDB" id="A0A9D4WEH2"/>
<organism evidence="3 4">
    <name type="scientific">Pisum sativum</name>
    <name type="common">Garden pea</name>
    <name type="synonym">Lathyrus oleraceus</name>
    <dbReference type="NCBI Taxonomy" id="3888"/>
    <lineage>
        <taxon>Eukaryota</taxon>
        <taxon>Viridiplantae</taxon>
        <taxon>Streptophyta</taxon>
        <taxon>Embryophyta</taxon>
        <taxon>Tracheophyta</taxon>
        <taxon>Spermatophyta</taxon>
        <taxon>Magnoliopsida</taxon>
        <taxon>eudicotyledons</taxon>
        <taxon>Gunneridae</taxon>
        <taxon>Pentapetalae</taxon>
        <taxon>rosids</taxon>
        <taxon>fabids</taxon>
        <taxon>Fabales</taxon>
        <taxon>Fabaceae</taxon>
        <taxon>Papilionoideae</taxon>
        <taxon>50 kb inversion clade</taxon>
        <taxon>NPAAA clade</taxon>
        <taxon>Hologalegina</taxon>
        <taxon>IRL clade</taxon>
        <taxon>Fabeae</taxon>
        <taxon>Lathyrus</taxon>
    </lineage>
</organism>
<comment type="caution">
    <text evidence="3">The sequence shown here is derived from an EMBL/GenBank/DDBJ whole genome shotgun (WGS) entry which is preliminary data.</text>
</comment>
<feature type="compositionally biased region" description="Polar residues" evidence="1">
    <location>
        <begin position="429"/>
        <end position="441"/>
    </location>
</feature>
<name>A0A9D4WEH2_PEA</name>
<accession>A0A9D4WEH2</accession>
<evidence type="ECO:0000313" key="3">
    <source>
        <dbReference type="EMBL" id="KAI5400024.1"/>
    </source>
</evidence>
<proteinExistence type="predicted"/>
<feature type="region of interest" description="Disordered" evidence="1">
    <location>
        <begin position="422"/>
        <end position="442"/>
    </location>
</feature>
<dbReference type="InterPro" id="IPR004312">
    <property type="entry name" value="ATHILA_Orf1_C"/>
</dbReference>
<dbReference type="Proteomes" id="UP001058974">
    <property type="component" value="Chromosome 6"/>
</dbReference>
<reference evidence="3 4" key="1">
    <citation type="journal article" date="2022" name="Nat. Genet.">
        <title>Improved pea reference genome and pan-genome highlight genomic features and evolutionary characteristics.</title>
        <authorList>
            <person name="Yang T."/>
            <person name="Liu R."/>
            <person name="Luo Y."/>
            <person name="Hu S."/>
            <person name="Wang D."/>
            <person name="Wang C."/>
            <person name="Pandey M.K."/>
            <person name="Ge S."/>
            <person name="Xu Q."/>
            <person name="Li N."/>
            <person name="Li G."/>
            <person name="Huang Y."/>
            <person name="Saxena R.K."/>
            <person name="Ji Y."/>
            <person name="Li M."/>
            <person name="Yan X."/>
            <person name="He Y."/>
            <person name="Liu Y."/>
            <person name="Wang X."/>
            <person name="Xiang C."/>
            <person name="Varshney R.K."/>
            <person name="Ding H."/>
            <person name="Gao S."/>
            <person name="Zong X."/>
        </authorList>
    </citation>
    <scope>NUCLEOTIDE SEQUENCE [LARGE SCALE GENOMIC DNA]</scope>
    <source>
        <strain evidence="3 4">cv. Zhongwan 6</strain>
    </source>
</reference>
<keyword evidence="4" id="KW-1185">Reference proteome</keyword>
<dbReference type="EMBL" id="JAMSHJ010000006">
    <property type="protein sequence ID" value="KAI5400024.1"/>
    <property type="molecule type" value="Genomic_DNA"/>
</dbReference>
<dbReference type="Pfam" id="PF03078">
    <property type="entry name" value="ATHILA"/>
    <property type="match status" value="1"/>
</dbReference>
<sequence length="492" mass="55928">MEFKGFILREGKPRDRQRKIIERLQNREILLTRYVDDNCLYTLGIYHSIFHLLDNLGLHTIFSNKEPTFERLTIEFLSSLIYIVNLNTASTVGTVRFRMFVVEYEFSTDELAGLLGIPHGDGAICEAPLDSDWSVEVFSFWQRLSNTSINSFEGILASTIHNPTIRVFRYLLACTIFGRENPNKVNARELLFLQGSLTNRRINSVPFMIVHMALTLNKAGPIVFGGLITSIARALNLNNEIATLDSLAPLTINLKFLRDMKLCRLRREGGYMLMIHGVAIPSVVLPCTRHTDVRNERNWTYVLDAPPVLGTLPPNVPDKEGHDTDEEYDRREQSLVPHVPPITLHHHTPHHLLLLQVLLLASILQRRCGATTWLESRVPACDHKRAIPSAELALSTFCTDRGHSGFHFKQPSRGEDYLGCLTGQDGSERPSSQPNPSSTSGWRRYQWSAVGCQVFSLIRAPIEKMSENELKRLKISILHLWLPLWLAPWVQP</sequence>
<dbReference type="Gramene" id="Psat06G0510100-T1">
    <property type="protein sequence ID" value="KAI5400024.1"/>
    <property type="gene ID" value="KIW84_065101"/>
</dbReference>
<protein>
    <recommendedName>
        <fullName evidence="2">Arabidopsis retrotransposon Orf1 C-terminal domain-containing protein</fullName>
    </recommendedName>
</protein>
<evidence type="ECO:0000259" key="2">
    <source>
        <dbReference type="Pfam" id="PF03078"/>
    </source>
</evidence>